<dbReference type="Proteomes" id="UP001370490">
    <property type="component" value="Unassembled WGS sequence"/>
</dbReference>
<dbReference type="GO" id="GO:0043248">
    <property type="term" value="P:proteasome assembly"/>
    <property type="evidence" value="ECO:0007669"/>
    <property type="project" value="InterPro"/>
</dbReference>
<dbReference type="InterPro" id="IPR019538">
    <property type="entry name" value="PSMD5"/>
</dbReference>
<dbReference type="PANTHER" id="PTHR13554:SF10">
    <property type="entry name" value="26S PROTEASOME NON-ATPASE REGULATORY SUBUNIT 5"/>
    <property type="match status" value="1"/>
</dbReference>
<sequence>MMIAGRLLSKENIYAFVDESSKTYLGLLKFLDFTYCFVVWVPKRSFRPLKEGFLHWKKSSPGGCYSNVLVASNILAIVLASIQGAALLLSGSQPPARHIVHSAFNRLLCGKQLWLMQAALHALGHISGERHVENNVMLDKDAEETFEANFCSTHADVLHVEKIYLVWVHFAGPFSVGLEIRLVGYRLITGLVARPWCLSEIYSKPEIINMVTDPYAETKKVGLEARYNCCKAVHEALMSSSLNVNSNPTLSGISCQGTILMFYAPLATLKQLRQLQGAVRRGPYLATKNIEAQPVVMTADRF</sequence>
<gene>
    <name evidence="1" type="ORF">RJ641_034382</name>
</gene>
<dbReference type="EMBL" id="JBAMMX010000008">
    <property type="protein sequence ID" value="KAK6934227.1"/>
    <property type="molecule type" value="Genomic_DNA"/>
</dbReference>
<comment type="caution">
    <text evidence="1">The sequence shown here is derived from an EMBL/GenBank/DDBJ whole genome shotgun (WGS) entry which is preliminary data.</text>
</comment>
<dbReference type="GO" id="GO:0005829">
    <property type="term" value="C:cytosol"/>
    <property type="evidence" value="ECO:0007669"/>
    <property type="project" value="TreeGrafter"/>
</dbReference>
<dbReference type="AlphaFoldDB" id="A0AAN8VVJ1"/>
<organism evidence="1 2">
    <name type="scientific">Dillenia turbinata</name>
    <dbReference type="NCBI Taxonomy" id="194707"/>
    <lineage>
        <taxon>Eukaryota</taxon>
        <taxon>Viridiplantae</taxon>
        <taxon>Streptophyta</taxon>
        <taxon>Embryophyta</taxon>
        <taxon>Tracheophyta</taxon>
        <taxon>Spermatophyta</taxon>
        <taxon>Magnoliopsida</taxon>
        <taxon>eudicotyledons</taxon>
        <taxon>Gunneridae</taxon>
        <taxon>Pentapetalae</taxon>
        <taxon>Dilleniales</taxon>
        <taxon>Dilleniaceae</taxon>
        <taxon>Dillenia</taxon>
    </lineage>
</organism>
<keyword evidence="2" id="KW-1185">Reference proteome</keyword>
<accession>A0AAN8VVJ1</accession>
<protein>
    <submittedName>
        <fullName evidence="1">Uncharacterized protein</fullName>
    </submittedName>
</protein>
<reference evidence="1 2" key="1">
    <citation type="submission" date="2023-12" db="EMBL/GenBank/DDBJ databases">
        <title>A high-quality genome assembly for Dillenia turbinata (Dilleniales).</title>
        <authorList>
            <person name="Chanderbali A."/>
        </authorList>
    </citation>
    <scope>NUCLEOTIDE SEQUENCE [LARGE SCALE GENOMIC DNA]</scope>
    <source>
        <strain evidence="1">LSX21</strain>
        <tissue evidence="1">Leaf</tissue>
    </source>
</reference>
<evidence type="ECO:0000313" key="2">
    <source>
        <dbReference type="Proteomes" id="UP001370490"/>
    </source>
</evidence>
<name>A0AAN8VVJ1_9MAGN</name>
<proteinExistence type="predicted"/>
<dbReference type="PANTHER" id="PTHR13554">
    <property type="entry name" value="26S PROTEASOME NON-ATPASE REGULATORY SUBUNIT 5-RELATED"/>
    <property type="match status" value="1"/>
</dbReference>
<evidence type="ECO:0000313" key="1">
    <source>
        <dbReference type="EMBL" id="KAK6934227.1"/>
    </source>
</evidence>